<evidence type="ECO:0000256" key="4">
    <source>
        <dbReference type="RuleBase" id="RU003718"/>
    </source>
</evidence>
<keyword evidence="2 4" id="KW-0328">Glycosyltransferase</keyword>
<dbReference type="InterPro" id="IPR002213">
    <property type="entry name" value="UDP_glucos_trans"/>
</dbReference>
<comment type="similarity">
    <text evidence="1 4">Belongs to the UDP-glycosyltransferase family.</text>
</comment>
<reference evidence="6 7" key="1">
    <citation type="journal article" date="2020" name="Nat. Commun.">
        <title>Genome of Tripterygium wilfordii and identification of cytochrome P450 involved in triptolide biosynthesis.</title>
        <authorList>
            <person name="Tu L."/>
            <person name="Su P."/>
            <person name="Zhang Z."/>
            <person name="Gao L."/>
            <person name="Wang J."/>
            <person name="Hu T."/>
            <person name="Zhou J."/>
            <person name="Zhang Y."/>
            <person name="Zhao Y."/>
            <person name="Liu Y."/>
            <person name="Song Y."/>
            <person name="Tong Y."/>
            <person name="Lu Y."/>
            <person name="Yang J."/>
            <person name="Xu C."/>
            <person name="Jia M."/>
            <person name="Peters R.J."/>
            <person name="Huang L."/>
            <person name="Gao W."/>
        </authorList>
    </citation>
    <scope>NUCLEOTIDE SEQUENCE [LARGE SCALE GENOMIC DNA]</scope>
    <source>
        <strain evidence="7">cv. XIE 37</strain>
        <tissue evidence="6">Leaf</tissue>
    </source>
</reference>
<dbReference type="InterPro" id="IPR035595">
    <property type="entry name" value="UDP_glycos_trans_CS"/>
</dbReference>
<dbReference type="FunFam" id="3.40.50.2000:FF:000091">
    <property type="entry name" value="Glycosyltransferase"/>
    <property type="match status" value="1"/>
</dbReference>
<dbReference type="GO" id="GO:0080043">
    <property type="term" value="F:quercetin 3-O-glucosyltransferase activity"/>
    <property type="evidence" value="ECO:0007669"/>
    <property type="project" value="TreeGrafter"/>
</dbReference>
<evidence type="ECO:0000256" key="1">
    <source>
        <dbReference type="ARBA" id="ARBA00009995"/>
    </source>
</evidence>
<dbReference type="GO" id="GO:0080044">
    <property type="term" value="F:quercetin 7-O-glucosyltransferase activity"/>
    <property type="evidence" value="ECO:0007669"/>
    <property type="project" value="TreeGrafter"/>
</dbReference>
<comment type="caution">
    <text evidence="6">The sequence shown here is derived from an EMBL/GenBank/DDBJ whole genome shotgun (WGS) entry which is preliminary data.</text>
</comment>
<dbReference type="OrthoDB" id="5835829at2759"/>
<evidence type="ECO:0000256" key="3">
    <source>
        <dbReference type="ARBA" id="ARBA00022679"/>
    </source>
</evidence>
<sequence length="458" mass="50275">MSATTDQPHVAVLAFPFATHAAPLLAVIRHLAAAAPNTSFSFFNTPKSNNSIFNKDMLMLPNLKRYDVWDGVPKGYVFTGKHQEEIELFMEAAPESFGKGMEVAMAENGREVTCLVTDAFFWFAAEMAEQTGVAWVPFWTAGPTSLSAHIYTDFIRKTIGIGGNIRQEDETLKFISGMSKARVKDLPEGVLFGNLESIFSRMLHQMGLNLSRATAVFINSFEELDHTITTDLKSKLRTFFNIGPFNLISSPPKLPDTSGCISWLDKQNAASVAYISFGSVTQPSPSELIAVAEALEASKVPFIWSVRDTARVHLPTEFLNKTQGHGIVVSWAPQQEILAHCAVGVFLTHCGWNSVLESIVGGVPMICRPFFGDQRLNGRMVEDVWEIGVRVEGGVFTKNAFIASLDQILSEEKGKKMRENVKGLKEAAERAVGPKGSSIKNLLGLQDLVSRPKVSLTC</sequence>
<dbReference type="EC" id="2.4.1.-" evidence="5"/>
<keyword evidence="3 4" id="KW-0808">Transferase</keyword>
<protein>
    <recommendedName>
        <fullName evidence="5">Glycosyltransferase</fullName>
        <ecNumber evidence="5">2.4.1.-</ecNumber>
    </recommendedName>
</protein>
<dbReference type="InParanoid" id="A0A7J7DSQ4"/>
<dbReference type="Pfam" id="PF00201">
    <property type="entry name" value="UDPGT"/>
    <property type="match status" value="1"/>
</dbReference>
<dbReference type="PANTHER" id="PTHR11926">
    <property type="entry name" value="GLUCOSYL/GLUCURONOSYL TRANSFERASES"/>
    <property type="match status" value="1"/>
</dbReference>
<keyword evidence="7" id="KW-1185">Reference proteome</keyword>
<organism evidence="6 7">
    <name type="scientific">Tripterygium wilfordii</name>
    <name type="common">Thunder God vine</name>
    <dbReference type="NCBI Taxonomy" id="458696"/>
    <lineage>
        <taxon>Eukaryota</taxon>
        <taxon>Viridiplantae</taxon>
        <taxon>Streptophyta</taxon>
        <taxon>Embryophyta</taxon>
        <taxon>Tracheophyta</taxon>
        <taxon>Spermatophyta</taxon>
        <taxon>Magnoliopsida</taxon>
        <taxon>eudicotyledons</taxon>
        <taxon>Gunneridae</taxon>
        <taxon>Pentapetalae</taxon>
        <taxon>rosids</taxon>
        <taxon>fabids</taxon>
        <taxon>Celastrales</taxon>
        <taxon>Celastraceae</taxon>
        <taxon>Tripterygium</taxon>
    </lineage>
</organism>
<dbReference type="AlphaFoldDB" id="A0A7J7DSQ4"/>
<proteinExistence type="inferred from homology"/>
<evidence type="ECO:0000256" key="2">
    <source>
        <dbReference type="ARBA" id="ARBA00022676"/>
    </source>
</evidence>
<accession>A0A7J7DSQ4</accession>
<evidence type="ECO:0000313" key="6">
    <source>
        <dbReference type="EMBL" id="KAF5749341.1"/>
    </source>
</evidence>
<dbReference type="Gene3D" id="3.40.50.2000">
    <property type="entry name" value="Glycogen Phosphorylase B"/>
    <property type="match status" value="2"/>
</dbReference>
<dbReference type="FunCoup" id="A0A7J7DSQ4">
    <property type="interactions" value="122"/>
</dbReference>
<dbReference type="EMBL" id="JAAARO010000004">
    <property type="protein sequence ID" value="KAF5749341.1"/>
    <property type="molecule type" value="Genomic_DNA"/>
</dbReference>
<evidence type="ECO:0000313" key="7">
    <source>
        <dbReference type="Proteomes" id="UP000593562"/>
    </source>
</evidence>
<dbReference type="SUPFAM" id="SSF53756">
    <property type="entry name" value="UDP-Glycosyltransferase/glycogen phosphorylase"/>
    <property type="match status" value="1"/>
</dbReference>
<dbReference type="Proteomes" id="UP000593562">
    <property type="component" value="Unassembled WGS sequence"/>
</dbReference>
<dbReference type="CDD" id="cd03784">
    <property type="entry name" value="GT1_Gtf-like"/>
    <property type="match status" value="1"/>
</dbReference>
<dbReference type="PANTHER" id="PTHR11926:SF1560">
    <property type="entry name" value="UDP-GLYCOSYLTRANSFERASE 74E1-RELATED"/>
    <property type="match status" value="1"/>
</dbReference>
<gene>
    <name evidence="6" type="ORF">HS088_TW04G01309</name>
</gene>
<dbReference type="FunFam" id="3.40.50.2000:FF:000129">
    <property type="entry name" value="Glycosyltransferase"/>
    <property type="match status" value="1"/>
</dbReference>
<dbReference type="PROSITE" id="PS00375">
    <property type="entry name" value="UDPGT"/>
    <property type="match status" value="1"/>
</dbReference>
<evidence type="ECO:0000256" key="5">
    <source>
        <dbReference type="RuleBase" id="RU362057"/>
    </source>
</evidence>
<name>A0A7J7DSQ4_TRIWF</name>